<protein>
    <submittedName>
        <fullName evidence="1">Uncharacterized protein</fullName>
    </submittedName>
</protein>
<name>A0ABQ7FVK2_DUNSA</name>
<organism evidence="1 2">
    <name type="scientific">Dunaliella salina</name>
    <name type="common">Green alga</name>
    <name type="synonym">Protococcus salinus</name>
    <dbReference type="NCBI Taxonomy" id="3046"/>
    <lineage>
        <taxon>Eukaryota</taxon>
        <taxon>Viridiplantae</taxon>
        <taxon>Chlorophyta</taxon>
        <taxon>core chlorophytes</taxon>
        <taxon>Chlorophyceae</taxon>
        <taxon>CS clade</taxon>
        <taxon>Chlamydomonadales</taxon>
        <taxon>Dunaliellaceae</taxon>
        <taxon>Dunaliella</taxon>
    </lineage>
</organism>
<dbReference type="Proteomes" id="UP000815325">
    <property type="component" value="Unassembled WGS sequence"/>
</dbReference>
<evidence type="ECO:0000313" key="1">
    <source>
        <dbReference type="EMBL" id="KAF5829352.1"/>
    </source>
</evidence>
<gene>
    <name evidence="1" type="ORF">DUNSADRAFT_16197</name>
</gene>
<sequence>MRQSSPTAPWQWPGSKHAQIQGALAEAPPKSVLLCCQLSWNKARLLTPVRLTCSSLAMGLDPCANLV</sequence>
<proteinExistence type="predicted"/>
<evidence type="ECO:0000313" key="2">
    <source>
        <dbReference type="Proteomes" id="UP000815325"/>
    </source>
</evidence>
<dbReference type="EMBL" id="MU070171">
    <property type="protein sequence ID" value="KAF5829352.1"/>
    <property type="molecule type" value="Genomic_DNA"/>
</dbReference>
<reference evidence="1" key="1">
    <citation type="submission" date="2017-08" db="EMBL/GenBank/DDBJ databases">
        <authorList>
            <person name="Polle J.E."/>
            <person name="Barry K."/>
            <person name="Cushman J."/>
            <person name="Schmutz J."/>
            <person name="Tran D."/>
            <person name="Hathwaick L.T."/>
            <person name="Yim W.C."/>
            <person name="Jenkins J."/>
            <person name="Mckie-Krisberg Z.M."/>
            <person name="Prochnik S."/>
            <person name="Lindquist E."/>
            <person name="Dockter R.B."/>
            <person name="Adam C."/>
            <person name="Molina H."/>
            <person name="Bunkerborg J."/>
            <person name="Jin E."/>
            <person name="Buchheim M."/>
            <person name="Magnuson J."/>
        </authorList>
    </citation>
    <scope>NUCLEOTIDE SEQUENCE</scope>
    <source>
        <strain evidence="1">CCAP 19/18</strain>
    </source>
</reference>
<comment type="caution">
    <text evidence="1">The sequence shown here is derived from an EMBL/GenBank/DDBJ whole genome shotgun (WGS) entry which is preliminary data.</text>
</comment>
<keyword evidence="2" id="KW-1185">Reference proteome</keyword>
<accession>A0ABQ7FVK2</accession>